<evidence type="ECO:0000313" key="2">
    <source>
        <dbReference type="Proteomes" id="UP001055093"/>
    </source>
</evidence>
<comment type="caution">
    <text evidence="1">The sequence shown here is derived from an EMBL/GenBank/DDBJ whole genome shotgun (WGS) entry which is preliminary data.</text>
</comment>
<evidence type="ECO:0000313" key="1">
    <source>
        <dbReference type="EMBL" id="GJE75305.1"/>
    </source>
</evidence>
<dbReference type="EMBL" id="BPRE01000005">
    <property type="protein sequence ID" value="GJE75305.1"/>
    <property type="molecule type" value="Genomic_DNA"/>
</dbReference>
<proteinExistence type="predicted"/>
<reference evidence="1" key="1">
    <citation type="journal article" date="2021" name="Front. Microbiol.">
        <title>Comprehensive Comparative Genomics and Phenotyping of Methylobacterium Species.</title>
        <authorList>
            <person name="Alessa O."/>
            <person name="Ogura Y."/>
            <person name="Fujitani Y."/>
            <person name="Takami H."/>
            <person name="Hayashi T."/>
            <person name="Sahin N."/>
            <person name="Tani A."/>
        </authorList>
    </citation>
    <scope>NUCLEOTIDE SEQUENCE</scope>
    <source>
        <strain evidence="1">DSM 14458</strain>
    </source>
</reference>
<reference evidence="1" key="2">
    <citation type="submission" date="2021-08" db="EMBL/GenBank/DDBJ databases">
        <authorList>
            <person name="Tani A."/>
            <person name="Ola A."/>
            <person name="Ogura Y."/>
            <person name="Katsura K."/>
            <person name="Hayashi T."/>
        </authorList>
    </citation>
    <scope>NUCLEOTIDE SEQUENCE</scope>
    <source>
        <strain evidence="1">DSM 14458</strain>
    </source>
</reference>
<organism evidence="1 2">
    <name type="scientific">Methylorubrum suomiense</name>
    <dbReference type="NCBI Taxonomy" id="144191"/>
    <lineage>
        <taxon>Bacteria</taxon>
        <taxon>Pseudomonadati</taxon>
        <taxon>Pseudomonadota</taxon>
        <taxon>Alphaproteobacteria</taxon>
        <taxon>Hyphomicrobiales</taxon>
        <taxon>Methylobacteriaceae</taxon>
        <taxon>Methylorubrum</taxon>
    </lineage>
</organism>
<sequence length="31" mass="3470">MTWLAITWLASGAFFLEMVARAPLIDEAECL</sequence>
<accession>A0ABQ4UTI3</accession>
<gene>
    <name evidence="1" type="ORF">BGCPKDLD_1889</name>
</gene>
<dbReference type="Proteomes" id="UP001055093">
    <property type="component" value="Unassembled WGS sequence"/>
</dbReference>
<name>A0ABQ4UTI3_9HYPH</name>
<protein>
    <submittedName>
        <fullName evidence="1">Uncharacterized protein</fullName>
    </submittedName>
</protein>
<keyword evidence="2" id="KW-1185">Reference proteome</keyword>